<dbReference type="InterPro" id="IPR020904">
    <property type="entry name" value="Sc_DH/Rdtase_CS"/>
</dbReference>
<dbReference type="PRINTS" id="PR00081">
    <property type="entry name" value="GDHRDH"/>
</dbReference>
<organism evidence="3 4">
    <name type="scientific">Mycolicibacterium brumae</name>
    <dbReference type="NCBI Taxonomy" id="85968"/>
    <lineage>
        <taxon>Bacteria</taxon>
        <taxon>Bacillati</taxon>
        <taxon>Actinomycetota</taxon>
        <taxon>Actinomycetes</taxon>
        <taxon>Mycobacteriales</taxon>
        <taxon>Mycobacteriaceae</taxon>
        <taxon>Mycolicibacterium</taxon>
    </lineage>
</organism>
<gene>
    <name evidence="3" type="ORF">CQY22_017755</name>
</gene>
<reference evidence="3 4" key="1">
    <citation type="journal article" date="2017" name="Infect. Genet. Evol.">
        <title>The new phylogeny of the genus Mycobacterium: The old and the news.</title>
        <authorList>
            <person name="Tortoli E."/>
            <person name="Fedrizzi T."/>
            <person name="Meehan C.J."/>
            <person name="Trovato A."/>
            <person name="Grottola A."/>
            <person name="Giacobazzi E."/>
            <person name="Serpini G.F."/>
            <person name="Tagliazucchi S."/>
            <person name="Fabio A."/>
            <person name="Bettua C."/>
            <person name="Bertorelli R."/>
            <person name="Frascaro F."/>
            <person name="De Sanctis V."/>
            <person name="Pecorari M."/>
            <person name="Jousson O."/>
            <person name="Segata N."/>
            <person name="Cirillo D.M."/>
        </authorList>
    </citation>
    <scope>NUCLEOTIDE SEQUENCE [LARGE SCALE GENOMIC DNA]</scope>
    <source>
        <strain evidence="3 4">CIP1034565</strain>
    </source>
</reference>
<dbReference type="PANTHER" id="PTHR43669:SF3">
    <property type="entry name" value="ALCOHOL DEHYDROGENASE, PUTATIVE (AFU_ORTHOLOGUE AFUA_3G03445)-RELATED"/>
    <property type="match status" value="1"/>
</dbReference>
<dbReference type="OrthoDB" id="9775296at2"/>
<evidence type="ECO:0000256" key="2">
    <source>
        <dbReference type="ARBA" id="ARBA00023002"/>
    </source>
</evidence>
<name>A0A2G5P487_9MYCO</name>
<dbReference type="STRING" id="85968.GCA_900073015_02824"/>
<accession>A0A2G5P487</accession>
<dbReference type="PANTHER" id="PTHR43669">
    <property type="entry name" value="5-KETO-D-GLUCONATE 5-REDUCTASE"/>
    <property type="match status" value="1"/>
</dbReference>
<evidence type="ECO:0000256" key="1">
    <source>
        <dbReference type="ARBA" id="ARBA00006484"/>
    </source>
</evidence>
<dbReference type="InterPro" id="IPR002347">
    <property type="entry name" value="SDR_fam"/>
</dbReference>
<evidence type="ECO:0000313" key="3">
    <source>
        <dbReference type="EMBL" id="PIB73219.1"/>
    </source>
</evidence>
<dbReference type="EMBL" id="PDCN02000037">
    <property type="protein sequence ID" value="PIB73219.1"/>
    <property type="molecule type" value="Genomic_DNA"/>
</dbReference>
<dbReference type="Proteomes" id="UP000230551">
    <property type="component" value="Unassembled WGS sequence"/>
</dbReference>
<dbReference type="InterPro" id="IPR036291">
    <property type="entry name" value="NAD(P)-bd_dom_sf"/>
</dbReference>
<dbReference type="AlphaFoldDB" id="A0A2G5P487"/>
<dbReference type="RefSeq" id="WP_090590431.1">
    <property type="nucleotide sequence ID" value="NZ_CP104302.1"/>
</dbReference>
<dbReference type="Gene3D" id="3.40.50.720">
    <property type="entry name" value="NAD(P)-binding Rossmann-like Domain"/>
    <property type="match status" value="1"/>
</dbReference>
<comment type="similarity">
    <text evidence="1">Belongs to the short-chain dehydrogenases/reductases (SDR) family.</text>
</comment>
<evidence type="ECO:0000313" key="4">
    <source>
        <dbReference type="Proteomes" id="UP000230551"/>
    </source>
</evidence>
<sequence>MTTKWPAGQAAFITGAASGMGLGMARAFVAAGAKVALADIDADRLDTAVQELKAAGGEVVGIRLDVTDAAQWAAAADQAEEALGPISILCNNAGANGGAALDETPLEVWQWVYRINVESQFLGISTFLPRFKSRGGHAHILNTASMAGLVPMALVGAYSSAKFASFGLSMVLRNELQGSDIAVSVLCPGSVNTRIAESSGLGEAKLVGAEPNMAAIEGNSALLARGADPNAVGRQVLDAMQDGQFMIFTHKDWEVLVNPVHEEIRAAFEYCDNRHGDDFTVQMYTQGLNPIST</sequence>
<keyword evidence="2" id="KW-0560">Oxidoreductase</keyword>
<dbReference type="Pfam" id="PF00106">
    <property type="entry name" value="adh_short"/>
    <property type="match status" value="1"/>
</dbReference>
<keyword evidence="4" id="KW-1185">Reference proteome</keyword>
<comment type="caution">
    <text evidence="3">The sequence shown here is derived from an EMBL/GenBank/DDBJ whole genome shotgun (WGS) entry which is preliminary data.</text>
</comment>
<proteinExistence type="inferred from homology"/>
<dbReference type="PROSITE" id="PS00061">
    <property type="entry name" value="ADH_SHORT"/>
    <property type="match status" value="1"/>
</dbReference>
<dbReference type="GO" id="GO:0016491">
    <property type="term" value="F:oxidoreductase activity"/>
    <property type="evidence" value="ECO:0007669"/>
    <property type="project" value="UniProtKB-KW"/>
</dbReference>
<dbReference type="CDD" id="cd05233">
    <property type="entry name" value="SDR_c"/>
    <property type="match status" value="1"/>
</dbReference>
<dbReference type="SUPFAM" id="SSF51735">
    <property type="entry name" value="NAD(P)-binding Rossmann-fold domains"/>
    <property type="match status" value="1"/>
</dbReference>
<protein>
    <submittedName>
        <fullName evidence="3">NAD(P)-dependent oxidoreductase</fullName>
    </submittedName>
</protein>